<dbReference type="EMBL" id="BKAD01000011">
    <property type="protein sequence ID" value="GEP30151.1"/>
    <property type="molecule type" value="Genomic_DNA"/>
</dbReference>
<evidence type="ECO:0000313" key="1">
    <source>
        <dbReference type="EMBL" id="GEP30151.1"/>
    </source>
</evidence>
<name>A0A512L7P4_9PROT</name>
<evidence type="ECO:0000313" key="2">
    <source>
        <dbReference type="Proteomes" id="UP000321337"/>
    </source>
</evidence>
<keyword evidence="2" id="KW-1185">Reference proteome</keyword>
<organism evidence="1 2">
    <name type="scientific">Sulfuriferula plumbiphila</name>
    <dbReference type="NCBI Taxonomy" id="171865"/>
    <lineage>
        <taxon>Bacteria</taxon>
        <taxon>Pseudomonadati</taxon>
        <taxon>Pseudomonadota</taxon>
        <taxon>Betaproteobacteria</taxon>
        <taxon>Nitrosomonadales</taxon>
        <taxon>Sulfuricellaceae</taxon>
        <taxon>Sulfuriferula</taxon>
    </lineage>
</organism>
<dbReference type="SUPFAM" id="SSF53335">
    <property type="entry name" value="S-adenosyl-L-methionine-dependent methyltransferases"/>
    <property type="match status" value="1"/>
</dbReference>
<dbReference type="AlphaFoldDB" id="A0A512L7P4"/>
<accession>A0A512L7P4</accession>
<protein>
    <recommendedName>
        <fullName evidence="3">DNA methylase adenine-specific domain-containing protein</fullName>
    </recommendedName>
</protein>
<sequence>MQDVPGLCKVVSRADIEAADWSLTPGRYVGVAPAEADEDFDFGQTLRDIHMGLADLNREAVELAAKIQENFEELGI</sequence>
<dbReference type="RefSeq" id="WP_174861835.1">
    <property type="nucleotide sequence ID" value="NZ_AP021884.1"/>
</dbReference>
<gene>
    <name evidence="1" type="ORF">TPL01_12890</name>
</gene>
<dbReference type="Proteomes" id="UP000321337">
    <property type="component" value="Unassembled WGS sequence"/>
</dbReference>
<proteinExistence type="predicted"/>
<reference evidence="1 2" key="1">
    <citation type="submission" date="2019-07" db="EMBL/GenBank/DDBJ databases">
        <title>Whole genome shotgun sequence of Thiobacillus plumbophilus NBRC 107929.</title>
        <authorList>
            <person name="Hosoyama A."/>
            <person name="Uohara A."/>
            <person name="Ohji S."/>
            <person name="Ichikawa N."/>
        </authorList>
    </citation>
    <scope>NUCLEOTIDE SEQUENCE [LARGE SCALE GENOMIC DNA]</scope>
    <source>
        <strain evidence="1 2">NBRC 107929</strain>
    </source>
</reference>
<dbReference type="InterPro" id="IPR029063">
    <property type="entry name" value="SAM-dependent_MTases_sf"/>
</dbReference>
<evidence type="ECO:0008006" key="3">
    <source>
        <dbReference type="Google" id="ProtNLM"/>
    </source>
</evidence>
<comment type="caution">
    <text evidence="1">The sequence shown here is derived from an EMBL/GenBank/DDBJ whole genome shotgun (WGS) entry which is preliminary data.</text>
</comment>